<evidence type="ECO:0000313" key="2">
    <source>
        <dbReference type="EMBL" id="KAF9630992.1"/>
    </source>
</evidence>
<name>A0A8H7IVJ0_9PEZI</name>
<feature type="transmembrane region" description="Helical" evidence="1">
    <location>
        <begin position="64"/>
        <end position="90"/>
    </location>
</feature>
<accession>A0A8H7IVJ0</accession>
<dbReference type="EMBL" id="MDYX01000048">
    <property type="protein sequence ID" value="KAF9630992.1"/>
    <property type="molecule type" value="Genomic_DNA"/>
</dbReference>
<reference evidence="2" key="2">
    <citation type="journal article" date="2018" name="DNA Res.">
        <title>Comparative genome and transcriptome analyses reveal adaptations to opportunistic infections in woody plant degrading pathogens of Botryosphaeriaceae.</title>
        <authorList>
            <person name="Yan J.Y."/>
            <person name="Zhao W.S."/>
            <person name="Chen Z."/>
            <person name="Xing Q.K."/>
            <person name="Zhang W."/>
            <person name="Chethana K.W.T."/>
            <person name="Xue M.F."/>
            <person name="Xu J.P."/>
            <person name="Phillips A.J.L."/>
            <person name="Wang Y."/>
            <person name="Liu J.H."/>
            <person name="Liu M."/>
            <person name="Zhou Y."/>
            <person name="Jayawardena R.S."/>
            <person name="Manawasinghe I.S."/>
            <person name="Huang J.B."/>
            <person name="Qiao G.H."/>
            <person name="Fu C.Y."/>
            <person name="Guo F.F."/>
            <person name="Dissanayake A.J."/>
            <person name="Peng Y.L."/>
            <person name="Hyde K.D."/>
            <person name="Li X.H."/>
        </authorList>
    </citation>
    <scope>NUCLEOTIDE SEQUENCE</scope>
    <source>
        <strain evidence="2">CSS-01s</strain>
    </source>
</reference>
<proteinExistence type="predicted"/>
<dbReference type="AlphaFoldDB" id="A0A8H7IVJ0"/>
<keyword evidence="1" id="KW-0472">Membrane</keyword>
<dbReference type="Pfam" id="PF20246">
    <property type="entry name" value="DUF6601"/>
    <property type="match status" value="1"/>
</dbReference>
<reference evidence="2" key="1">
    <citation type="submission" date="2016-08" db="EMBL/GenBank/DDBJ databases">
        <authorList>
            <person name="Yan J."/>
        </authorList>
    </citation>
    <scope>NUCLEOTIDE SEQUENCE</scope>
    <source>
        <strain evidence="2">CSS-01s</strain>
    </source>
</reference>
<comment type="caution">
    <text evidence="2">The sequence shown here is derived from an EMBL/GenBank/DDBJ whole genome shotgun (WGS) entry which is preliminary data.</text>
</comment>
<evidence type="ECO:0000313" key="3">
    <source>
        <dbReference type="Proteomes" id="UP000627934"/>
    </source>
</evidence>
<dbReference type="InterPro" id="IPR046536">
    <property type="entry name" value="DUF6601"/>
</dbReference>
<dbReference type="Proteomes" id="UP000627934">
    <property type="component" value="Unassembled WGS sequence"/>
</dbReference>
<protein>
    <submittedName>
        <fullName evidence="2">Uncharacterized protein</fullName>
    </submittedName>
</protein>
<evidence type="ECO:0000256" key="1">
    <source>
        <dbReference type="SAM" id="Phobius"/>
    </source>
</evidence>
<gene>
    <name evidence="2" type="ORF">BFW01_g1866</name>
</gene>
<keyword evidence="1" id="KW-1133">Transmembrane helix</keyword>
<keyword evidence="1" id="KW-0812">Transmembrane</keyword>
<feature type="transmembrane region" description="Helical" evidence="1">
    <location>
        <begin position="29"/>
        <end position="49"/>
    </location>
</feature>
<organism evidence="2 3">
    <name type="scientific">Lasiodiplodia theobromae</name>
    <dbReference type="NCBI Taxonomy" id="45133"/>
    <lineage>
        <taxon>Eukaryota</taxon>
        <taxon>Fungi</taxon>
        <taxon>Dikarya</taxon>
        <taxon>Ascomycota</taxon>
        <taxon>Pezizomycotina</taxon>
        <taxon>Dothideomycetes</taxon>
        <taxon>Dothideomycetes incertae sedis</taxon>
        <taxon>Botryosphaeriales</taxon>
        <taxon>Botryosphaeriaceae</taxon>
        <taxon>Lasiodiplodia</taxon>
    </lineage>
</organism>
<sequence length="117" mass="13387">MITWLNGYGYNFRAPSWSRLEALFERHKTFVAAYVIYTGLVLTAMQVSLQASDKPEWVTQAFRYIGYVVIIATGGQPLLLFCVFVLWVVWQLVSFRTLTHKSSNKQPGQQPAPKEDV</sequence>